<dbReference type="Gramene" id="RZC66162">
    <property type="protein sequence ID" value="RZC66162"/>
    <property type="gene ID" value="C5167_009854"/>
</dbReference>
<keyword evidence="8" id="KW-1185">Reference proteome</keyword>
<keyword evidence="3 6" id="KW-0812">Transmembrane</keyword>
<dbReference type="PANTHER" id="PTHR11206">
    <property type="entry name" value="MULTIDRUG RESISTANCE PROTEIN"/>
    <property type="match status" value="1"/>
</dbReference>
<evidence type="ECO:0000256" key="5">
    <source>
        <dbReference type="ARBA" id="ARBA00023136"/>
    </source>
</evidence>
<feature type="transmembrane region" description="Helical" evidence="6">
    <location>
        <begin position="294"/>
        <end position="314"/>
    </location>
</feature>
<dbReference type="GO" id="GO:0042910">
    <property type="term" value="F:xenobiotic transmembrane transporter activity"/>
    <property type="evidence" value="ECO:0007669"/>
    <property type="project" value="InterPro"/>
</dbReference>
<dbReference type="GO" id="GO:1990961">
    <property type="term" value="P:xenobiotic detoxification by transmembrane export across the plasma membrane"/>
    <property type="evidence" value="ECO:0007669"/>
    <property type="project" value="InterPro"/>
</dbReference>
<evidence type="ECO:0000256" key="4">
    <source>
        <dbReference type="ARBA" id="ARBA00022989"/>
    </source>
</evidence>
<feature type="transmembrane region" description="Helical" evidence="6">
    <location>
        <begin position="222"/>
        <end position="243"/>
    </location>
</feature>
<feature type="transmembrane region" description="Helical" evidence="6">
    <location>
        <begin position="123"/>
        <end position="147"/>
    </location>
</feature>
<feature type="transmembrane region" description="Helical" evidence="6">
    <location>
        <begin position="189"/>
        <end position="210"/>
    </location>
</feature>
<evidence type="ECO:0000313" key="7">
    <source>
        <dbReference type="EMBL" id="RZC66162.1"/>
    </source>
</evidence>
<dbReference type="GO" id="GO:0015297">
    <property type="term" value="F:antiporter activity"/>
    <property type="evidence" value="ECO:0007669"/>
    <property type="project" value="InterPro"/>
</dbReference>
<evidence type="ECO:0000256" key="3">
    <source>
        <dbReference type="ARBA" id="ARBA00022692"/>
    </source>
</evidence>
<feature type="transmembrane region" description="Helical" evidence="6">
    <location>
        <begin position="326"/>
        <end position="349"/>
    </location>
</feature>
<dbReference type="Proteomes" id="UP000316621">
    <property type="component" value="Chromosome 6"/>
</dbReference>
<name>A0A4Y7K1E9_PAPSO</name>
<dbReference type="CDD" id="cd13132">
    <property type="entry name" value="MATE_eukaryotic"/>
    <property type="match status" value="1"/>
</dbReference>
<dbReference type="Pfam" id="PF01554">
    <property type="entry name" value="MatE"/>
    <property type="match status" value="2"/>
</dbReference>
<dbReference type="InterPro" id="IPR045069">
    <property type="entry name" value="MATE_euk"/>
</dbReference>
<keyword evidence="5 6" id="KW-0472">Membrane</keyword>
<dbReference type="EMBL" id="CM010720">
    <property type="protein sequence ID" value="RZC66162.1"/>
    <property type="molecule type" value="Genomic_DNA"/>
</dbReference>
<accession>A0A4Y7K1E9</accession>
<comment type="similarity">
    <text evidence="2 6">Belongs to the multi antimicrobial extrusion (MATE) (TC 2.A.66.1) family.</text>
</comment>
<keyword evidence="4 6" id="KW-1133">Transmembrane helix</keyword>
<comment type="subcellular location">
    <subcellularLocation>
        <location evidence="1">Membrane</location>
        <topology evidence="1">Multi-pass membrane protein</topology>
    </subcellularLocation>
</comment>
<organism evidence="7 8">
    <name type="scientific">Papaver somniferum</name>
    <name type="common">Opium poppy</name>
    <dbReference type="NCBI Taxonomy" id="3469"/>
    <lineage>
        <taxon>Eukaryota</taxon>
        <taxon>Viridiplantae</taxon>
        <taxon>Streptophyta</taxon>
        <taxon>Embryophyta</taxon>
        <taxon>Tracheophyta</taxon>
        <taxon>Spermatophyta</taxon>
        <taxon>Magnoliopsida</taxon>
        <taxon>Ranunculales</taxon>
        <taxon>Papaveraceae</taxon>
        <taxon>Papaveroideae</taxon>
        <taxon>Papaver</taxon>
    </lineage>
</organism>
<sequence>METNNRVEKNLLLTRSSSSSYDEIESNQNLSKRFWVESLKVWKIAFPTTVARVTSFGILVVTQSFMGYIGDIELAAYSLMQIFLLRFANGILLGMASALETFCGQAFGAKQYQMMGIYLQRSWIILLITVMLITPIFIFLTSILRLLGEGQELSIVAGNLSLWCIPVLYYFVFDYTLQIYLQAQLKNMIVGWLSAAAFVLHIILSWVFVIKFNLGVPGAMGAMIISTWSMVIGLFIYVCGGWCPDTWTGLSISAFSELLPVVRLSLSSGVMLCVELWYNAVLVLMAGYLRNAEISISAFSICLNILGWHVRVANELGAGNVKAAQFSVKVIMTISVSLGLVFWTLTLIFGNSISYLFSSSNEIAKAVSRVAIGAGWQTLVAYVNITCYYIIGIPIGLLLAYVFHFLAQGIWIGMICGVAMQTLALIYFTWKSDWGAQVEAASARLKKFSREPEESYENINHA</sequence>
<feature type="transmembrane region" description="Helical" evidence="6">
    <location>
        <begin position="82"/>
        <end position="102"/>
    </location>
</feature>
<feature type="transmembrane region" description="Helical" evidence="6">
    <location>
        <begin position="379"/>
        <end position="403"/>
    </location>
</feature>
<dbReference type="AlphaFoldDB" id="A0A4Y7K1E9"/>
<protein>
    <recommendedName>
        <fullName evidence="6">Protein DETOXIFICATION</fullName>
    </recommendedName>
    <alternativeName>
        <fullName evidence="6">Multidrug and toxic compound extrusion protein</fullName>
    </alternativeName>
</protein>
<feature type="transmembrane region" description="Helical" evidence="6">
    <location>
        <begin position="264"/>
        <end position="288"/>
    </location>
</feature>
<dbReference type="OMA" id="YRTDWES"/>
<proteinExistence type="inferred from homology"/>
<evidence type="ECO:0000256" key="6">
    <source>
        <dbReference type="RuleBase" id="RU004914"/>
    </source>
</evidence>
<evidence type="ECO:0000256" key="2">
    <source>
        <dbReference type="ARBA" id="ARBA00010199"/>
    </source>
</evidence>
<gene>
    <name evidence="7" type="ORF">C5167_009854</name>
</gene>
<dbReference type="GO" id="GO:0016020">
    <property type="term" value="C:membrane"/>
    <property type="evidence" value="ECO:0007669"/>
    <property type="project" value="UniProtKB-SubCell"/>
</dbReference>
<evidence type="ECO:0000313" key="8">
    <source>
        <dbReference type="Proteomes" id="UP000316621"/>
    </source>
</evidence>
<feature type="transmembrane region" description="Helical" evidence="6">
    <location>
        <begin position="410"/>
        <end position="430"/>
    </location>
</feature>
<evidence type="ECO:0000256" key="1">
    <source>
        <dbReference type="ARBA" id="ARBA00004141"/>
    </source>
</evidence>
<feature type="transmembrane region" description="Helical" evidence="6">
    <location>
        <begin position="50"/>
        <end position="70"/>
    </location>
</feature>
<dbReference type="STRING" id="3469.A0A4Y7K1E9"/>
<dbReference type="InterPro" id="IPR002528">
    <property type="entry name" value="MATE_fam"/>
</dbReference>
<reference evidence="7 8" key="1">
    <citation type="journal article" date="2018" name="Science">
        <title>The opium poppy genome and morphinan production.</title>
        <authorList>
            <person name="Guo L."/>
            <person name="Winzer T."/>
            <person name="Yang X."/>
            <person name="Li Y."/>
            <person name="Ning Z."/>
            <person name="He Z."/>
            <person name="Teodor R."/>
            <person name="Lu Y."/>
            <person name="Bowser T.A."/>
            <person name="Graham I.A."/>
            <person name="Ye K."/>
        </authorList>
    </citation>
    <scope>NUCLEOTIDE SEQUENCE [LARGE SCALE GENOMIC DNA]</scope>
    <source>
        <strain evidence="8">cv. HN1</strain>
        <tissue evidence="7">Leaves</tissue>
    </source>
</reference>
<feature type="transmembrane region" description="Helical" evidence="6">
    <location>
        <begin position="153"/>
        <end position="177"/>
    </location>
</feature>